<evidence type="ECO:0000256" key="1">
    <source>
        <dbReference type="SAM" id="MobiDB-lite"/>
    </source>
</evidence>
<name>A0A6A4VGB4_AMPAM</name>
<reference evidence="2 3" key="1">
    <citation type="submission" date="2019-07" db="EMBL/GenBank/DDBJ databases">
        <title>Draft genome assembly of a fouling barnacle, Amphibalanus amphitrite (Darwin, 1854): The first reference genome for Thecostraca.</title>
        <authorList>
            <person name="Kim W."/>
        </authorList>
    </citation>
    <scope>NUCLEOTIDE SEQUENCE [LARGE SCALE GENOMIC DNA]</scope>
    <source>
        <strain evidence="2">SNU_AA5</strain>
        <tissue evidence="2">Soma without cirri and trophi</tissue>
    </source>
</reference>
<dbReference type="EMBL" id="VIIS01001803">
    <property type="protein sequence ID" value="KAF0292583.1"/>
    <property type="molecule type" value="Genomic_DNA"/>
</dbReference>
<dbReference type="Proteomes" id="UP000440578">
    <property type="component" value="Unassembled WGS sequence"/>
</dbReference>
<keyword evidence="3" id="KW-1185">Reference proteome</keyword>
<feature type="region of interest" description="Disordered" evidence="1">
    <location>
        <begin position="239"/>
        <end position="264"/>
    </location>
</feature>
<gene>
    <name evidence="2" type="ORF">FJT64_009447</name>
</gene>
<dbReference type="AlphaFoldDB" id="A0A6A4VGB4"/>
<evidence type="ECO:0000313" key="2">
    <source>
        <dbReference type="EMBL" id="KAF0292583.1"/>
    </source>
</evidence>
<proteinExistence type="predicted"/>
<accession>A0A6A4VGB4</accession>
<comment type="caution">
    <text evidence="2">The sequence shown here is derived from an EMBL/GenBank/DDBJ whole genome shotgun (WGS) entry which is preliminary data.</text>
</comment>
<feature type="compositionally biased region" description="Basic and acidic residues" evidence="1">
    <location>
        <begin position="248"/>
        <end position="260"/>
    </location>
</feature>
<protein>
    <submittedName>
        <fullName evidence="2">Uncharacterized protein</fullName>
    </submittedName>
</protein>
<organism evidence="2 3">
    <name type="scientific">Amphibalanus amphitrite</name>
    <name type="common">Striped barnacle</name>
    <name type="synonym">Balanus amphitrite</name>
    <dbReference type="NCBI Taxonomy" id="1232801"/>
    <lineage>
        <taxon>Eukaryota</taxon>
        <taxon>Metazoa</taxon>
        <taxon>Ecdysozoa</taxon>
        <taxon>Arthropoda</taxon>
        <taxon>Crustacea</taxon>
        <taxon>Multicrustacea</taxon>
        <taxon>Cirripedia</taxon>
        <taxon>Thoracica</taxon>
        <taxon>Thoracicalcarea</taxon>
        <taxon>Balanomorpha</taxon>
        <taxon>Balanoidea</taxon>
        <taxon>Balanidae</taxon>
        <taxon>Amphibalaninae</taxon>
        <taxon>Amphibalanus</taxon>
    </lineage>
</organism>
<sequence>MRLGSKVSLKKYACFIRVSWTPLPAQCQKKSRANPLKTHPWATQCTDDLKLPAAYNCLATSRGLLNHPEAKSSKPASCEAAASLVWGLKDFVEELSDDPVWVATTRQSIDYCAENADRSLTLGQLAVHHLMCLEWMWYDNCDRQQERHSKLDEAGARRRATFLTAGCPLSPNTLRTALERVTQRSLKTCNRVRKSERDPYRLYSGHLKTLVCLLRKFTTRKGQIDVDSLKGAIISQTKDQGKGCAKGNGKDEGKGKRNGDPDDNGEESQYCALLEIVDNCDGAKTAEQFAKCWAEYGSPSCGYQLTNTLATRLPGGCNVKPIRNYWQ</sequence>
<evidence type="ECO:0000313" key="3">
    <source>
        <dbReference type="Proteomes" id="UP000440578"/>
    </source>
</evidence>